<evidence type="ECO:0000313" key="6">
    <source>
        <dbReference type="EMBL" id="GAM41655.1"/>
    </source>
</evidence>
<reference evidence="7" key="1">
    <citation type="journal article" date="2015" name="Genome Announc.">
        <title>Draft genome sequence of Talaromyces cellulolyticus strain Y-94, a source of lignocellulosic biomass-degrading enzymes.</title>
        <authorList>
            <person name="Fujii T."/>
            <person name="Koike H."/>
            <person name="Sawayama S."/>
            <person name="Yano S."/>
            <person name="Inoue H."/>
        </authorList>
    </citation>
    <scope>NUCLEOTIDE SEQUENCE [LARGE SCALE GENOMIC DNA]</scope>
    <source>
        <strain evidence="7">Y-94</strain>
    </source>
</reference>
<dbReference type="Pfam" id="PF00753">
    <property type="entry name" value="Lactamase_B"/>
    <property type="match status" value="1"/>
</dbReference>
<dbReference type="InterPro" id="IPR001279">
    <property type="entry name" value="Metallo-B-lactamas"/>
</dbReference>
<evidence type="ECO:0000313" key="7">
    <source>
        <dbReference type="Proteomes" id="UP000053095"/>
    </source>
</evidence>
<comment type="caution">
    <text evidence="6">The sequence shown here is derived from an EMBL/GenBank/DDBJ whole genome shotgun (WGS) entry which is preliminary data.</text>
</comment>
<sequence>MPSNVSFTGPTGATAKVSIIDSGFRLSGLATDMLLTPSVDHFDRLPGLGSWSFLVESSTGRKVLFDLGGPADINLFPPQVADAVKQADAQVEGTKTVADVLVENGIELAQIDSVILSHGHWDHVGDITVFPSTTELVVGPGFKETFCPGYPTKPDVELPERYFEGRNVREIDFTSDKSSFFGAFRAVDFFGDGSFFLLDTPGHAVGHMAGLTRTTTNPDTFIFMGGDVCHHGGEIRPSPYLPIPDQVQFSQSGSLQDNAFLDGAIFRELNVKRGRKPDETFFDPVLAVDIPRAIQSIKETQEADAQDNVFFVFAHDMRVLDVVDLFPKSANEWKNKGWKEKALWTFLEDFTPAAVSA</sequence>
<dbReference type="PANTHER" id="PTHR42978">
    <property type="entry name" value="QUORUM-QUENCHING LACTONASE YTNP-RELATED-RELATED"/>
    <property type="match status" value="1"/>
</dbReference>
<gene>
    <name evidence="6" type="ORF">TCE0_042r14938</name>
</gene>
<dbReference type="PANTHER" id="PTHR42978:SF5">
    <property type="entry name" value="METALLO-BETA-LACTAMASE DOMAIN-CONTAINING PROTEIN"/>
    <property type="match status" value="1"/>
</dbReference>
<proteinExistence type="inferred from homology"/>
<dbReference type="Gene3D" id="3.60.15.10">
    <property type="entry name" value="Ribonuclease Z/Hydroxyacylglutathione hydrolase-like"/>
    <property type="match status" value="1"/>
</dbReference>
<dbReference type="AlphaFoldDB" id="A0A6V8HJT4"/>
<feature type="domain" description="Metallo-beta-lactamase" evidence="5">
    <location>
        <begin position="49"/>
        <end position="275"/>
    </location>
</feature>
<dbReference type="Proteomes" id="UP000053095">
    <property type="component" value="Unassembled WGS sequence"/>
</dbReference>
<accession>A0A6V8HJT4</accession>
<dbReference type="GO" id="GO:0016787">
    <property type="term" value="F:hydrolase activity"/>
    <property type="evidence" value="ECO:0007669"/>
    <property type="project" value="UniProtKB-KW"/>
</dbReference>
<dbReference type="GO" id="GO:0046872">
    <property type="term" value="F:metal ion binding"/>
    <property type="evidence" value="ECO:0007669"/>
    <property type="project" value="UniProtKB-KW"/>
</dbReference>
<evidence type="ECO:0000256" key="2">
    <source>
        <dbReference type="ARBA" id="ARBA00022723"/>
    </source>
</evidence>
<dbReference type="SMART" id="SM00849">
    <property type="entry name" value="Lactamase_B"/>
    <property type="match status" value="1"/>
</dbReference>
<dbReference type="InterPro" id="IPR051013">
    <property type="entry name" value="MBL_superfamily_lactonases"/>
</dbReference>
<keyword evidence="7" id="KW-1185">Reference proteome</keyword>
<organism evidence="6 7">
    <name type="scientific">Talaromyces pinophilus</name>
    <name type="common">Penicillium pinophilum</name>
    <dbReference type="NCBI Taxonomy" id="128442"/>
    <lineage>
        <taxon>Eukaryota</taxon>
        <taxon>Fungi</taxon>
        <taxon>Dikarya</taxon>
        <taxon>Ascomycota</taxon>
        <taxon>Pezizomycotina</taxon>
        <taxon>Eurotiomycetes</taxon>
        <taxon>Eurotiomycetidae</taxon>
        <taxon>Eurotiales</taxon>
        <taxon>Trichocomaceae</taxon>
        <taxon>Talaromyces</taxon>
        <taxon>Talaromyces sect. Talaromyces</taxon>
    </lineage>
</organism>
<evidence type="ECO:0000256" key="4">
    <source>
        <dbReference type="ARBA" id="ARBA00022833"/>
    </source>
</evidence>
<comment type="similarity">
    <text evidence="1">Belongs to the metallo-beta-lactamase superfamily.</text>
</comment>
<keyword evidence="3" id="KW-0378">Hydrolase</keyword>
<keyword evidence="2" id="KW-0479">Metal-binding</keyword>
<dbReference type="InterPro" id="IPR036866">
    <property type="entry name" value="RibonucZ/Hydroxyglut_hydro"/>
</dbReference>
<dbReference type="EMBL" id="DF933838">
    <property type="protein sequence ID" value="GAM41655.1"/>
    <property type="molecule type" value="Genomic_DNA"/>
</dbReference>
<dbReference type="SUPFAM" id="SSF56281">
    <property type="entry name" value="Metallo-hydrolase/oxidoreductase"/>
    <property type="match status" value="1"/>
</dbReference>
<protein>
    <recommendedName>
        <fullName evidence="5">Metallo-beta-lactamase domain-containing protein</fullName>
    </recommendedName>
</protein>
<evidence type="ECO:0000259" key="5">
    <source>
        <dbReference type="SMART" id="SM00849"/>
    </source>
</evidence>
<evidence type="ECO:0000256" key="3">
    <source>
        <dbReference type="ARBA" id="ARBA00022801"/>
    </source>
</evidence>
<dbReference type="CDD" id="cd07730">
    <property type="entry name" value="metallo-hydrolase-like_MBL-fold"/>
    <property type="match status" value="1"/>
</dbReference>
<name>A0A6V8HJT4_TALPI</name>
<keyword evidence="4" id="KW-0862">Zinc</keyword>
<evidence type="ECO:0000256" key="1">
    <source>
        <dbReference type="ARBA" id="ARBA00007749"/>
    </source>
</evidence>